<dbReference type="InterPro" id="IPR043917">
    <property type="entry name" value="DUF5753"/>
</dbReference>
<dbReference type="PROSITE" id="PS50943">
    <property type="entry name" value="HTH_CROC1"/>
    <property type="match status" value="1"/>
</dbReference>
<organism evidence="2 3">
    <name type="scientific">Kutzneria viridogrisea</name>
    <dbReference type="NCBI Taxonomy" id="47990"/>
    <lineage>
        <taxon>Bacteria</taxon>
        <taxon>Bacillati</taxon>
        <taxon>Actinomycetota</taxon>
        <taxon>Actinomycetes</taxon>
        <taxon>Pseudonocardiales</taxon>
        <taxon>Pseudonocardiaceae</taxon>
        <taxon>Kutzneria</taxon>
    </lineage>
</organism>
<feature type="domain" description="HTH cro/C1-type" evidence="1">
    <location>
        <begin position="19"/>
        <end position="73"/>
    </location>
</feature>
<name>A0ABR6BRD3_9PSEU</name>
<evidence type="ECO:0000313" key="2">
    <source>
        <dbReference type="EMBL" id="MBA8929472.1"/>
    </source>
</evidence>
<evidence type="ECO:0000313" key="3">
    <source>
        <dbReference type="Proteomes" id="UP000517916"/>
    </source>
</evidence>
<dbReference type="InterPro" id="IPR001387">
    <property type="entry name" value="Cro/C1-type_HTH"/>
</dbReference>
<reference evidence="2 3" key="1">
    <citation type="submission" date="2020-08" db="EMBL/GenBank/DDBJ databases">
        <title>Genomic Encyclopedia of Archaeal and Bacterial Type Strains, Phase II (KMG-II): from individual species to whole genera.</title>
        <authorList>
            <person name="Goeker M."/>
        </authorList>
    </citation>
    <scope>NUCLEOTIDE SEQUENCE [LARGE SCALE GENOMIC DNA]</scope>
    <source>
        <strain evidence="2 3">DSM 43850</strain>
    </source>
</reference>
<gene>
    <name evidence="2" type="ORF">BC739_006690</name>
</gene>
<dbReference type="Gene3D" id="1.10.260.40">
    <property type="entry name" value="lambda repressor-like DNA-binding domains"/>
    <property type="match status" value="1"/>
</dbReference>
<dbReference type="CDD" id="cd00093">
    <property type="entry name" value="HTH_XRE"/>
    <property type="match status" value="1"/>
</dbReference>
<comment type="caution">
    <text evidence="2">The sequence shown here is derived from an EMBL/GenBank/DDBJ whole genome shotgun (WGS) entry which is preliminary data.</text>
</comment>
<sequence>MARDPIPALVRKSIGGQMLVDLREARGLRQNVVADTLGFSQPQMTQWETGQYVPSATNLEKWLDYLEAAPAKRDKINEHFALAGEPLPKGHLARRFKGDLRKVVILEGAAPVSFVKAGMWLPWIVQTPAYLEEGFRRWRPKQSEAEITKGIRDRVARQKILENDDQHFVLVIDQASLARMPQSKVTEDQLRHLMELSQRKNVELQFVPFTAGTYAGQELDYWIFEYTDPSEETTVHVAYLDRYNSLSLLHGSRSEELRKTWEEQLKVALPPEEASSFLSFLSGIRPL</sequence>
<dbReference type="Pfam" id="PF19054">
    <property type="entry name" value="DUF5753"/>
    <property type="match status" value="1"/>
</dbReference>
<accession>A0ABR6BRD3</accession>
<proteinExistence type="predicted"/>
<dbReference type="Pfam" id="PF13560">
    <property type="entry name" value="HTH_31"/>
    <property type="match status" value="1"/>
</dbReference>
<evidence type="ECO:0000259" key="1">
    <source>
        <dbReference type="PROSITE" id="PS50943"/>
    </source>
</evidence>
<dbReference type="SMART" id="SM00530">
    <property type="entry name" value="HTH_XRE"/>
    <property type="match status" value="1"/>
</dbReference>
<dbReference type="InterPro" id="IPR010982">
    <property type="entry name" value="Lambda_DNA-bd_dom_sf"/>
</dbReference>
<protein>
    <submittedName>
        <fullName evidence="2">Transcriptional regulator with XRE-family HTH domain</fullName>
    </submittedName>
</protein>
<dbReference type="SUPFAM" id="SSF47413">
    <property type="entry name" value="lambda repressor-like DNA-binding domains"/>
    <property type="match status" value="1"/>
</dbReference>
<dbReference type="Proteomes" id="UP000517916">
    <property type="component" value="Unassembled WGS sequence"/>
</dbReference>
<keyword evidence="3" id="KW-1185">Reference proteome</keyword>
<dbReference type="RefSeq" id="WP_182839388.1">
    <property type="nucleotide sequence ID" value="NZ_JACJID010000005.1"/>
</dbReference>
<dbReference type="EMBL" id="JACJID010000005">
    <property type="protein sequence ID" value="MBA8929472.1"/>
    <property type="molecule type" value="Genomic_DNA"/>
</dbReference>